<dbReference type="PANTHER" id="PTHR37820:SF1">
    <property type="entry name" value="CELL DIVISION PROTEIN FTSQ"/>
    <property type="match status" value="1"/>
</dbReference>
<dbReference type="Proteomes" id="UP000188342">
    <property type="component" value="Unassembled WGS sequence"/>
</dbReference>
<evidence type="ECO:0000256" key="8">
    <source>
        <dbReference type="SAM" id="MobiDB-lite"/>
    </source>
</evidence>
<dbReference type="GO" id="GO:0051301">
    <property type="term" value="P:cell division"/>
    <property type="evidence" value="ECO:0007669"/>
    <property type="project" value="UniProtKB-KW"/>
</dbReference>
<feature type="region of interest" description="Disordered" evidence="8">
    <location>
        <begin position="1"/>
        <end position="21"/>
    </location>
</feature>
<sequence>MTPASVDPAASRPRPATPTDVSAAIAERRRRENRRRRLLVSGVAVLLALALGLVWLVRFSPLLSARQVEVRGASMVSQDQVVEAAQVPLGTPLATLDTQPVAERVAGALAPVEKVRVTTSLPRTVRIEVTERTAVFLRQSGSQYQSVDHAGVVFASSARPTKGAVLVRTDTVDNRLLSDIATVVQSLPPQLRGQVQVVQATGPDHITLALSKGRTVVWGSAAASNEKVPVLMTLLGQKATVFDVSSPGSPSTR</sequence>
<keyword evidence="4 9" id="KW-0812">Transmembrane</keyword>
<keyword evidence="7" id="KW-0131">Cell cycle</keyword>
<gene>
    <name evidence="11" type="ORF">FM114_15870</name>
</gene>
<keyword evidence="3 11" id="KW-0132">Cell division</keyword>
<dbReference type="Gene3D" id="3.10.20.310">
    <property type="entry name" value="membrane protein fhac"/>
    <property type="match status" value="1"/>
</dbReference>
<dbReference type="GO" id="GO:0005886">
    <property type="term" value="C:plasma membrane"/>
    <property type="evidence" value="ECO:0007669"/>
    <property type="project" value="TreeGrafter"/>
</dbReference>
<dbReference type="Pfam" id="PF08478">
    <property type="entry name" value="POTRA_1"/>
    <property type="match status" value="1"/>
</dbReference>
<feature type="domain" description="POTRA" evidence="10">
    <location>
        <begin position="63"/>
        <end position="132"/>
    </location>
</feature>
<evidence type="ECO:0000313" key="12">
    <source>
        <dbReference type="Proteomes" id="UP000188342"/>
    </source>
</evidence>
<evidence type="ECO:0000313" key="11">
    <source>
        <dbReference type="EMBL" id="SJN45351.1"/>
    </source>
</evidence>
<keyword evidence="2" id="KW-1003">Cell membrane</keyword>
<evidence type="ECO:0000256" key="4">
    <source>
        <dbReference type="ARBA" id="ARBA00022692"/>
    </source>
</evidence>
<dbReference type="RefSeq" id="WP_094766114.1">
    <property type="nucleotide sequence ID" value="NZ_FUKQ01000063.1"/>
</dbReference>
<evidence type="ECO:0000259" key="10">
    <source>
        <dbReference type="PROSITE" id="PS51779"/>
    </source>
</evidence>
<name>A0A1R4KLU8_9ACTN</name>
<dbReference type="Pfam" id="PF03799">
    <property type="entry name" value="FtsQ_DivIB_C"/>
    <property type="match status" value="1"/>
</dbReference>
<proteinExistence type="predicted"/>
<keyword evidence="6 9" id="KW-0472">Membrane</keyword>
<keyword evidence="12" id="KW-1185">Reference proteome</keyword>
<dbReference type="PROSITE" id="PS51779">
    <property type="entry name" value="POTRA"/>
    <property type="match status" value="1"/>
</dbReference>
<evidence type="ECO:0000256" key="9">
    <source>
        <dbReference type="SAM" id="Phobius"/>
    </source>
</evidence>
<dbReference type="InterPro" id="IPR013685">
    <property type="entry name" value="POTRA_FtsQ_type"/>
</dbReference>
<evidence type="ECO:0000256" key="3">
    <source>
        <dbReference type="ARBA" id="ARBA00022618"/>
    </source>
</evidence>
<dbReference type="PANTHER" id="PTHR37820">
    <property type="entry name" value="CELL DIVISION PROTEIN DIVIB"/>
    <property type="match status" value="1"/>
</dbReference>
<organism evidence="11 12">
    <name type="scientific">Luteococcus japonicus LSP_Lj1</name>
    <dbReference type="NCBI Taxonomy" id="1255658"/>
    <lineage>
        <taxon>Bacteria</taxon>
        <taxon>Bacillati</taxon>
        <taxon>Actinomycetota</taxon>
        <taxon>Actinomycetes</taxon>
        <taxon>Propionibacteriales</taxon>
        <taxon>Propionibacteriaceae</taxon>
        <taxon>Luteococcus</taxon>
    </lineage>
</organism>
<evidence type="ECO:0000256" key="2">
    <source>
        <dbReference type="ARBA" id="ARBA00022475"/>
    </source>
</evidence>
<feature type="transmembrane region" description="Helical" evidence="9">
    <location>
        <begin position="38"/>
        <end position="57"/>
    </location>
</feature>
<dbReference type="STRING" id="1255658.FM114_15870"/>
<evidence type="ECO:0000256" key="1">
    <source>
        <dbReference type="ARBA" id="ARBA00004370"/>
    </source>
</evidence>
<dbReference type="AlphaFoldDB" id="A0A1R4KLU8"/>
<protein>
    <submittedName>
        <fullName evidence="11">Cell division protein FtsQ</fullName>
    </submittedName>
</protein>
<reference evidence="11 12" key="1">
    <citation type="submission" date="2017-02" db="EMBL/GenBank/DDBJ databases">
        <authorList>
            <person name="Peterson S.W."/>
        </authorList>
    </citation>
    <scope>NUCLEOTIDE SEQUENCE [LARGE SCALE GENOMIC DNA]</scope>
    <source>
        <strain evidence="11 12">LSP_Lj1</strain>
    </source>
</reference>
<dbReference type="EMBL" id="FUKQ01000063">
    <property type="protein sequence ID" value="SJN45351.1"/>
    <property type="molecule type" value="Genomic_DNA"/>
</dbReference>
<dbReference type="OrthoDB" id="9790760at2"/>
<evidence type="ECO:0000256" key="7">
    <source>
        <dbReference type="ARBA" id="ARBA00023306"/>
    </source>
</evidence>
<evidence type="ECO:0000256" key="6">
    <source>
        <dbReference type="ARBA" id="ARBA00023136"/>
    </source>
</evidence>
<comment type="subcellular location">
    <subcellularLocation>
        <location evidence="1">Membrane</location>
    </subcellularLocation>
</comment>
<dbReference type="InterPro" id="IPR034746">
    <property type="entry name" value="POTRA"/>
</dbReference>
<dbReference type="InterPro" id="IPR005548">
    <property type="entry name" value="Cell_div_FtsQ/DivIB_C"/>
</dbReference>
<feature type="compositionally biased region" description="Low complexity" evidence="8">
    <location>
        <begin position="8"/>
        <end position="19"/>
    </location>
</feature>
<accession>A0A1R4KLU8</accession>
<dbReference type="InterPro" id="IPR050487">
    <property type="entry name" value="FtsQ_DivIB"/>
</dbReference>
<evidence type="ECO:0000256" key="5">
    <source>
        <dbReference type="ARBA" id="ARBA00022989"/>
    </source>
</evidence>
<keyword evidence="5 9" id="KW-1133">Transmembrane helix</keyword>